<dbReference type="PROSITE" id="PS01242">
    <property type="entry name" value="ZF_FPG_1"/>
    <property type="match status" value="1"/>
</dbReference>
<comment type="cofactor">
    <cofactor evidence="16">
        <name>Zn(2+)</name>
        <dbReference type="ChEBI" id="CHEBI:29105"/>
    </cofactor>
    <text evidence="16">Binds 1 zinc ion per subunit.</text>
</comment>
<comment type="similarity">
    <text evidence="2 16">Belongs to the FPG family.</text>
</comment>
<evidence type="ECO:0000256" key="4">
    <source>
        <dbReference type="ARBA" id="ARBA00022723"/>
    </source>
</evidence>
<evidence type="ECO:0000256" key="13">
    <source>
        <dbReference type="ARBA" id="ARBA00023295"/>
    </source>
</evidence>
<feature type="active site" description="Proton donor; for beta-elimination activity" evidence="16">
    <location>
        <position position="58"/>
    </location>
</feature>
<dbReference type="FunFam" id="3.20.190.10:FF:000001">
    <property type="entry name" value="Formamidopyrimidine-DNA glycosylase"/>
    <property type="match status" value="1"/>
</dbReference>
<dbReference type="OrthoDB" id="9800855at2"/>
<keyword evidence="20" id="KW-1185">Reference proteome</keyword>
<dbReference type="FunFam" id="1.10.8.50:FF:000003">
    <property type="entry name" value="Formamidopyrimidine-DNA glycosylase"/>
    <property type="match status" value="1"/>
</dbReference>
<keyword evidence="7 16" id="KW-0378">Hydrolase</keyword>
<keyword evidence="4 16" id="KW-0479">Metal-binding</keyword>
<dbReference type="InterPro" id="IPR015886">
    <property type="entry name" value="H2TH_FPG"/>
</dbReference>
<dbReference type="Pfam" id="PF01149">
    <property type="entry name" value="Fapy_DNA_glyco"/>
    <property type="match status" value="1"/>
</dbReference>
<feature type="binding site" evidence="16">
    <location>
        <position position="111"/>
    </location>
    <ligand>
        <name>DNA</name>
        <dbReference type="ChEBI" id="CHEBI:16991"/>
    </ligand>
</feature>
<evidence type="ECO:0000256" key="14">
    <source>
        <dbReference type="ARBA" id="ARBA00044632"/>
    </source>
</evidence>
<evidence type="ECO:0000259" key="18">
    <source>
        <dbReference type="PROSITE" id="PS51068"/>
    </source>
</evidence>
<dbReference type="AlphaFoldDB" id="A0A0R1RZN8"/>
<dbReference type="PROSITE" id="PS51066">
    <property type="entry name" value="ZF_FPG_2"/>
    <property type="match status" value="1"/>
</dbReference>
<feature type="active site" description="Proton donor; for delta-elimination activity" evidence="16">
    <location>
        <position position="263"/>
    </location>
</feature>
<dbReference type="PATRIC" id="fig|1122152.4.peg.329"/>
<dbReference type="PANTHER" id="PTHR22993:SF9">
    <property type="entry name" value="FORMAMIDOPYRIMIDINE-DNA GLYCOSYLASE"/>
    <property type="match status" value="1"/>
</dbReference>
<keyword evidence="6 16" id="KW-0863">Zinc-finger</keyword>
<protein>
    <recommendedName>
        <fullName evidence="16">Formamidopyrimidine-DNA glycosylase</fullName>
        <shortName evidence="16">Fapy-DNA glycosylase</shortName>
        <ecNumber evidence="16">3.2.2.23</ecNumber>
    </recommendedName>
    <alternativeName>
        <fullName evidence="16">DNA-(apurinic or apyrimidinic site) lyase MutM</fullName>
        <shortName evidence="16">AP lyase MutM</shortName>
        <ecNumber evidence="16">4.2.99.18</ecNumber>
    </alternativeName>
</protein>
<dbReference type="Proteomes" id="UP000051931">
    <property type="component" value="Unassembled WGS sequence"/>
</dbReference>
<comment type="function">
    <text evidence="16">Involved in base excision repair of DNA damaged by oxidation or by mutagenic agents. Acts as DNA glycosylase that recognizes and removes damaged bases. Has a preference for oxidized purines, such as 7,8-dihydro-8-oxoguanine (8-oxoG). Has AP (apurinic/apyrimidinic) lyase activity and introduces nicks in the DNA strand. Cleaves the DNA backbone by beta-delta elimination to generate a single-strand break at the site of the removed base with both 3'- and 5'-phosphates.</text>
</comment>
<dbReference type="Pfam" id="PF06831">
    <property type="entry name" value="H2TH"/>
    <property type="match status" value="1"/>
</dbReference>
<dbReference type="HAMAP" id="MF_00103">
    <property type="entry name" value="Fapy_DNA_glycosyl"/>
    <property type="match status" value="1"/>
</dbReference>
<dbReference type="NCBIfam" id="TIGR00577">
    <property type="entry name" value="fpg"/>
    <property type="match status" value="1"/>
</dbReference>
<dbReference type="SMART" id="SM00898">
    <property type="entry name" value="Fapy_DNA_glyco"/>
    <property type="match status" value="1"/>
</dbReference>
<keyword evidence="10 16" id="KW-0234">DNA repair</keyword>
<dbReference type="Gene3D" id="1.10.8.50">
    <property type="match status" value="1"/>
</dbReference>
<dbReference type="GO" id="GO:0034039">
    <property type="term" value="F:8-oxo-7,8-dihydroguanine DNA N-glycosylase activity"/>
    <property type="evidence" value="ECO:0007669"/>
    <property type="project" value="TreeGrafter"/>
</dbReference>
<evidence type="ECO:0000313" key="20">
    <source>
        <dbReference type="Proteomes" id="UP000051931"/>
    </source>
</evidence>
<dbReference type="Pfam" id="PF06827">
    <property type="entry name" value="zf-FPG_IleRS"/>
    <property type="match status" value="1"/>
</dbReference>
<dbReference type="InterPro" id="IPR010663">
    <property type="entry name" value="Znf_FPG/IleRS"/>
</dbReference>
<accession>A0A0R1RZN8</accession>
<keyword evidence="12 16" id="KW-0511">Multifunctional enzyme</keyword>
<gene>
    <name evidence="16" type="primary">mutM</name>
    <name evidence="16" type="synonym">fpg</name>
    <name evidence="19" type="ORF">FC23_GL000324</name>
</gene>
<evidence type="ECO:0000256" key="7">
    <source>
        <dbReference type="ARBA" id="ARBA00022801"/>
    </source>
</evidence>
<dbReference type="InterPro" id="IPR010979">
    <property type="entry name" value="Ribosomal_uS13-like_H2TH"/>
</dbReference>
<dbReference type="EMBL" id="AZFB01000010">
    <property type="protein sequence ID" value="KRL62380.1"/>
    <property type="molecule type" value="Genomic_DNA"/>
</dbReference>
<evidence type="ECO:0000256" key="11">
    <source>
        <dbReference type="ARBA" id="ARBA00023239"/>
    </source>
</evidence>
<keyword evidence="9 16" id="KW-0238">DNA-binding</keyword>
<evidence type="ECO:0000256" key="3">
    <source>
        <dbReference type="ARBA" id="ARBA00011245"/>
    </source>
</evidence>
<evidence type="ECO:0000256" key="6">
    <source>
        <dbReference type="ARBA" id="ARBA00022771"/>
    </source>
</evidence>
<reference evidence="19 20" key="1">
    <citation type="journal article" date="2015" name="Genome Announc.">
        <title>Expanding the biotechnology potential of lactobacilli through comparative genomics of 213 strains and associated genera.</title>
        <authorList>
            <person name="Sun Z."/>
            <person name="Harris H.M."/>
            <person name="McCann A."/>
            <person name="Guo C."/>
            <person name="Argimon S."/>
            <person name="Zhang W."/>
            <person name="Yang X."/>
            <person name="Jeffery I.B."/>
            <person name="Cooney J.C."/>
            <person name="Kagawa T.F."/>
            <person name="Liu W."/>
            <person name="Song Y."/>
            <person name="Salvetti E."/>
            <person name="Wrobel A."/>
            <person name="Rasinkangas P."/>
            <person name="Parkhill J."/>
            <person name="Rea M.C."/>
            <person name="O'Sullivan O."/>
            <person name="Ritari J."/>
            <person name="Douillard F.P."/>
            <person name="Paul Ross R."/>
            <person name="Yang R."/>
            <person name="Briner A.E."/>
            <person name="Felis G.E."/>
            <person name="de Vos W.M."/>
            <person name="Barrangou R."/>
            <person name="Klaenhammer T.R."/>
            <person name="Caufield P.W."/>
            <person name="Cui Y."/>
            <person name="Zhang H."/>
            <person name="O'Toole P.W."/>
        </authorList>
    </citation>
    <scope>NUCLEOTIDE SEQUENCE [LARGE SCALE GENOMIC DNA]</scope>
    <source>
        <strain evidence="19 20">DSM 15354</strain>
    </source>
</reference>
<evidence type="ECO:0000256" key="2">
    <source>
        <dbReference type="ARBA" id="ARBA00009409"/>
    </source>
</evidence>
<evidence type="ECO:0000256" key="12">
    <source>
        <dbReference type="ARBA" id="ARBA00023268"/>
    </source>
</evidence>
<dbReference type="SUPFAM" id="SSF57716">
    <property type="entry name" value="Glucocorticoid receptor-like (DNA-binding domain)"/>
    <property type="match status" value="1"/>
</dbReference>
<evidence type="ECO:0000256" key="15">
    <source>
        <dbReference type="ARBA" id="ARBA00060177"/>
    </source>
</evidence>
<comment type="caution">
    <text evidence="19">The sequence shown here is derived from an EMBL/GenBank/DDBJ whole genome shotgun (WGS) entry which is preliminary data.</text>
</comment>
<dbReference type="EC" id="4.2.99.18" evidence="16"/>
<evidence type="ECO:0000256" key="9">
    <source>
        <dbReference type="ARBA" id="ARBA00023125"/>
    </source>
</evidence>
<organism evidence="19 20">
    <name type="scientific">Lactobacillus psittaci DSM 15354</name>
    <dbReference type="NCBI Taxonomy" id="1122152"/>
    <lineage>
        <taxon>Bacteria</taxon>
        <taxon>Bacillati</taxon>
        <taxon>Bacillota</taxon>
        <taxon>Bacilli</taxon>
        <taxon>Lactobacillales</taxon>
        <taxon>Lactobacillaceae</taxon>
        <taxon>Lactobacillus</taxon>
    </lineage>
</organism>
<dbReference type="GO" id="GO:0003684">
    <property type="term" value="F:damaged DNA binding"/>
    <property type="evidence" value="ECO:0007669"/>
    <property type="project" value="InterPro"/>
</dbReference>
<dbReference type="NCBIfam" id="NF002211">
    <property type="entry name" value="PRK01103.1"/>
    <property type="match status" value="1"/>
</dbReference>
<dbReference type="GO" id="GO:0003690">
    <property type="term" value="F:double-stranded DNA binding"/>
    <property type="evidence" value="ECO:0007669"/>
    <property type="project" value="UniProtKB-ARBA"/>
</dbReference>
<dbReference type="InterPro" id="IPR000214">
    <property type="entry name" value="Znf_DNA_glyclase/AP_lyase"/>
</dbReference>
<name>A0A0R1RZN8_9LACO</name>
<dbReference type="EC" id="3.2.2.23" evidence="16"/>
<evidence type="ECO:0000256" key="10">
    <source>
        <dbReference type="ARBA" id="ARBA00023204"/>
    </source>
</evidence>
<keyword evidence="11 16" id="KW-0456">Lyase</keyword>
<feature type="binding site" evidence="16">
    <location>
        <position position="154"/>
    </location>
    <ligand>
        <name>DNA</name>
        <dbReference type="ChEBI" id="CHEBI:16991"/>
    </ligand>
</feature>
<evidence type="ECO:0000313" key="19">
    <source>
        <dbReference type="EMBL" id="KRL62380.1"/>
    </source>
</evidence>
<dbReference type="STRING" id="1122152.GCA_000425905_00036"/>
<dbReference type="Gene3D" id="3.20.190.10">
    <property type="entry name" value="MutM-like, N-terminal"/>
    <property type="match status" value="1"/>
</dbReference>
<feature type="domain" description="FPG-type" evidence="17">
    <location>
        <begin position="239"/>
        <end position="273"/>
    </location>
</feature>
<keyword evidence="8 16" id="KW-0862">Zinc</keyword>
<dbReference type="InterPro" id="IPR012319">
    <property type="entry name" value="FPG_cat"/>
</dbReference>
<dbReference type="GO" id="GO:0006284">
    <property type="term" value="P:base-excision repair"/>
    <property type="evidence" value="ECO:0007669"/>
    <property type="project" value="InterPro"/>
</dbReference>
<dbReference type="RefSeq" id="WP_027825347.1">
    <property type="nucleotide sequence ID" value="NZ_AZFB01000010.1"/>
</dbReference>
<proteinExistence type="inferred from homology"/>
<comment type="subunit">
    <text evidence="3 16">Monomer.</text>
</comment>
<keyword evidence="13 16" id="KW-0326">Glycosidase</keyword>
<dbReference type="SUPFAM" id="SSF81624">
    <property type="entry name" value="N-terminal domain of MutM-like DNA repair proteins"/>
    <property type="match status" value="1"/>
</dbReference>
<evidence type="ECO:0000256" key="5">
    <source>
        <dbReference type="ARBA" id="ARBA00022763"/>
    </source>
</evidence>
<dbReference type="eggNOG" id="COG0266">
    <property type="taxonomic scope" value="Bacteria"/>
</dbReference>
<dbReference type="GO" id="GO:0140078">
    <property type="term" value="F:class I DNA-(apurinic or apyrimidinic site) endonuclease activity"/>
    <property type="evidence" value="ECO:0007669"/>
    <property type="project" value="UniProtKB-EC"/>
</dbReference>
<evidence type="ECO:0000259" key="17">
    <source>
        <dbReference type="PROSITE" id="PS51066"/>
    </source>
</evidence>
<keyword evidence="5 16" id="KW-0227">DNA damage</keyword>
<dbReference type="PROSITE" id="PS51068">
    <property type="entry name" value="FPG_CAT"/>
    <property type="match status" value="1"/>
</dbReference>
<dbReference type="GO" id="GO:0008270">
    <property type="term" value="F:zinc ion binding"/>
    <property type="evidence" value="ECO:0007669"/>
    <property type="project" value="UniProtKB-UniRule"/>
</dbReference>
<comment type="catalytic activity">
    <reaction evidence="14 16">
        <text>2'-deoxyribonucleotide-(2'-deoxyribose 5'-phosphate)-2'-deoxyribonucleotide-DNA = a 3'-end 2'-deoxyribonucleotide-(2,3-dehydro-2,3-deoxyribose 5'-phosphate)-DNA + a 5'-end 5'-phospho-2'-deoxyribonucleoside-DNA + H(+)</text>
        <dbReference type="Rhea" id="RHEA:66592"/>
        <dbReference type="Rhea" id="RHEA-COMP:13180"/>
        <dbReference type="Rhea" id="RHEA-COMP:16897"/>
        <dbReference type="Rhea" id="RHEA-COMP:17067"/>
        <dbReference type="ChEBI" id="CHEBI:15378"/>
        <dbReference type="ChEBI" id="CHEBI:136412"/>
        <dbReference type="ChEBI" id="CHEBI:157695"/>
        <dbReference type="ChEBI" id="CHEBI:167181"/>
        <dbReference type="EC" id="4.2.99.18"/>
    </reaction>
</comment>
<dbReference type="InterPro" id="IPR020629">
    <property type="entry name" value="FPG_Glyclase"/>
</dbReference>
<comment type="catalytic activity">
    <reaction evidence="1 16">
        <text>Hydrolysis of DNA containing ring-opened 7-methylguanine residues, releasing 2,6-diamino-4-hydroxy-5-(N-methyl)formamidopyrimidine.</text>
        <dbReference type="EC" id="3.2.2.23"/>
    </reaction>
</comment>
<feature type="active site" description="Proton donor" evidence="16">
    <location>
        <position position="3"/>
    </location>
</feature>
<feature type="active site" description="Schiff-base intermediate with DNA" evidence="16">
    <location>
        <position position="2"/>
    </location>
</feature>
<sequence>MPEMPEVETVRKTLAALTLNKKIKHVTVWYPNIIDGDSHDFAQKVKGKTILKIDRYAKFLLIRLSDNYTIVSHLRMEGKYHLVKNSTPKDKHDHVEFSFSDGTSLRYNDVRKFGRMQLVITGTERKVTGLSKLGPEALSREFSSDYFIKALKKKKKNIKNTLLDQTVVSGLGNIYVDECLWQAKIHPESLAEKIPALSVKLLHEAINQTIAEAIKFGGTTVHSFLNAAGKTGLYQEHLKVYGHAGQACPRCGEKLKKIKVNGRGTTFCPSCQKEYK</sequence>
<feature type="domain" description="Formamidopyrimidine-DNA glycosylase catalytic" evidence="18">
    <location>
        <begin position="2"/>
        <end position="114"/>
    </location>
</feature>
<dbReference type="SMART" id="SM01232">
    <property type="entry name" value="H2TH"/>
    <property type="match status" value="1"/>
</dbReference>
<evidence type="ECO:0000256" key="1">
    <source>
        <dbReference type="ARBA" id="ARBA00001668"/>
    </source>
</evidence>
<dbReference type="InterPro" id="IPR035937">
    <property type="entry name" value="FPG_N"/>
</dbReference>
<dbReference type="InterPro" id="IPR015887">
    <property type="entry name" value="DNA_glyclase_Znf_dom_DNA_BS"/>
</dbReference>
<comment type="function">
    <text evidence="15">Involved in base excision repair of DNA damaged by oxidation or by mutagenic agents. Acts as a DNA glycosylase that recognizes and removes damaged bases. Has a preference for oxidized purines, such as 7,8-dihydro-8-oxoguanine (8-oxoG). Has AP (apurinic/apyrimidinic) lyase activity and introduces nicks in the DNA strand. Cleaves the DNA backbone by beta-delta elimination to generate a single-strand break at the site of the removed base with both 3'- and 5'-phosphates.</text>
</comment>
<dbReference type="CDD" id="cd08966">
    <property type="entry name" value="EcFpg-like_N"/>
    <property type="match status" value="1"/>
</dbReference>
<evidence type="ECO:0000256" key="16">
    <source>
        <dbReference type="HAMAP-Rule" id="MF_00103"/>
    </source>
</evidence>
<feature type="binding site" evidence="16">
    <location>
        <position position="92"/>
    </location>
    <ligand>
        <name>DNA</name>
        <dbReference type="ChEBI" id="CHEBI:16991"/>
    </ligand>
</feature>
<dbReference type="PANTHER" id="PTHR22993">
    <property type="entry name" value="FORMAMIDOPYRIMIDINE-DNA GLYCOSYLASE"/>
    <property type="match status" value="1"/>
</dbReference>
<evidence type="ECO:0000256" key="8">
    <source>
        <dbReference type="ARBA" id="ARBA00022833"/>
    </source>
</evidence>
<dbReference type="SUPFAM" id="SSF46946">
    <property type="entry name" value="S13-like H2TH domain"/>
    <property type="match status" value="1"/>
</dbReference>